<reference evidence="2 3" key="1">
    <citation type="submission" date="2016-06" db="EMBL/GenBank/DDBJ databases">
        <title>Evolution of pathogenesis and genome organization in the Tremellales.</title>
        <authorList>
            <person name="Cuomo C."/>
            <person name="Litvintseva A."/>
            <person name="Heitman J."/>
            <person name="Chen Y."/>
            <person name="Sun S."/>
            <person name="Springer D."/>
            <person name="Dromer F."/>
            <person name="Young S."/>
            <person name="Zeng Q."/>
            <person name="Chapman S."/>
            <person name="Gujja S."/>
            <person name="Saif S."/>
            <person name="Birren B."/>
        </authorList>
    </citation>
    <scope>NUCLEOTIDE SEQUENCE [LARGE SCALE GENOMIC DNA]</scope>
    <source>
        <strain evidence="2 3">ATCC 28783</strain>
    </source>
</reference>
<feature type="region of interest" description="Disordered" evidence="1">
    <location>
        <begin position="142"/>
        <end position="177"/>
    </location>
</feature>
<dbReference type="EMBL" id="SDIL01000168">
    <property type="protein sequence ID" value="RXK34964.1"/>
    <property type="molecule type" value="Genomic_DNA"/>
</dbReference>
<accession>A0A4Q1BBD5</accession>
<feature type="compositionally biased region" description="Polar residues" evidence="1">
    <location>
        <begin position="148"/>
        <end position="177"/>
    </location>
</feature>
<protein>
    <submittedName>
        <fullName evidence="2">Uncharacterized protein</fullName>
    </submittedName>
</protein>
<dbReference type="AlphaFoldDB" id="A0A4Q1BBD5"/>
<keyword evidence="3" id="KW-1185">Reference proteome</keyword>
<dbReference type="Proteomes" id="UP000289152">
    <property type="component" value="Unassembled WGS sequence"/>
</dbReference>
<name>A0A4Q1BBD5_TREME</name>
<comment type="caution">
    <text evidence="2">The sequence shown here is derived from an EMBL/GenBank/DDBJ whole genome shotgun (WGS) entry which is preliminary data.</text>
</comment>
<evidence type="ECO:0000313" key="2">
    <source>
        <dbReference type="EMBL" id="RXK34964.1"/>
    </source>
</evidence>
<dbReference type="InParanoid" id="A0A4Q1BBD5"/>
<sequence length="243" mass="26643">MTPSNPVQCEDHSGSQFISPPTVYPLHCFSSIINHPPNVIRRASPYSKLSESDRREVEAHWKEMALSLTDEAGICLEGAECLSIFDPLASLIANPRSQSHLKTSPLFSSAVGSPYAMIHTNPLPELSHSDFSLRSLYQRRPSLKVGRTSRSPRSVSASDPSNTSRSTTGAVENVNLSSSPLTERGVGLWRSSAMRKKPLLPPLSTMFGFEDGFRSRRQPKSKFSLGGSFTSELSLTVTVSDYQ</sequence>
<gene>
    <name evidence="2" type="ORF">M231_07778</name>
</gene>
<organism evidence="2 3">
    <name type="scientific">Tremella mesenterica</name>
    <name type="common">Jelly fungus</name>
    <dbReference type="NCBI Taxonomy" id="5217"/>
    <lineage>
        <taxon>Eukaryota</taxon>
        <taxon>Fungi</taxon>
        <taxon>Dikarya</taxon>
        <taxon>Basidiomycota</taxon>
        <taxon>Agaricomycotina</taxon>
        <taxon>Tremellomycetes</taxon>
        <taxon>Tremellales</taxon>
        <taxon>Tremellaceae</taxon>
        <taxon>Tremella</taxon>
    </lineage>
</organism>
<evidence type="ECO:0000313" key="3">
    <source>
        <dbReference type="Proteomes" id="UP000289152"/>
    </source>
</evidence>
<evidence type="ECO:0000256" key="1">
    <source>
        <dbReference type="SAM" id="MobiDB-lite"/>
    </source>
</evidence>
<proteinExistence type="predicted"/>